<keyword evidence="2" id="KW-1185">Reference proteome</keyword>
<protein>
    <submittedName>
        <fullName evidence="1">Uncharacterized protein</fullName>
    </submittedName>
</protein>
<name>A0ACC2Q3W5_9NEOP</name>
<evidence type="ECO:0000313" key="2">
    <source>
        <dbReference type="Proteomes" id="UP001231649"/>
    </source>
</evidence>
<comment type="caution">
    <text evidence="1">The sequence shown here is derived from an EMBL/GenBank/DDBJ whole genome shotgun (WGS) entry which is preliminary data.</text>
</comment>
<evidence type="ECO:0000313" key="1">
    <source>
        <dbReference type="EMBL" id="KAJ8707482.1"/>
    </source>
</evidence>
<gene>
    <name evidence="1" type="ORF">PYW08_010734</name>
</gene>
<accession>A0ACC2Q3W5</accession>
<dbReference type="Proteomes" id="UP001231649">
    <property type="component" value="Chromosome 27"/>
</dbReference>
<dbReference type="EMBL" id="CM056803">
    <property type="protein sequence ID" value="KAJ8707482.1"/>
    <property type="molecule type" value="Genomic_DNA"/>
</dbReference>
<organism evidence="1 2">
    <name type="scientific">Mythimna loreyi</name>
    <dbReference type="NCBI Taxonomy" id="667449"/>
    <lineage>
        <taxon>Eukaryota</taxon>
        <taxon>Metazoa</taxon>
        <taxon>Ecdysozoa</taxon>
        <taxon>Arthropoda</taxon>
        <taxon>Hexapoda</taxon>
        <taxon>Insecta</taxon>
        <taxon>Pterygota</taxon>
        <taxon>Neoptera</taxon>
        <taxon>Endopterygota</taxon>
        <taxon>Lepidoptera</taxon>
        <taxon>Glossata</taxon>
        <taxon>Ditrysia</taxon>
        <taxon>Noctuoidea</taxon>
        <taxon>Noctuidae</taxon>
        <taxon>Noctuinae</taxon>
        <taxon>Hadenini</taxon>
        <taxon>Mythimna</taxon>
    </lineage>
</organism>
<reference evidence="1" key="1">
    <citation type="submission" date="2023-03" db="EMBL/GenBank/DDBJ databases">
        <title>Chromosome-level genomes of two armyworms, Mythimna separata and Mythimna loreyi, provide insights into the biosynthesis and reception of sex pheromones.</title>
        <authorList>
            <person name="Zhao H."/>
        </authorList>
    </citation>
    <scope>NUCLEOTIDE SEQUENCE</scope>
    <source>
        <strain evidence="1">BeijingLab</strain>
    </source>
</reference>
<proteinExistence type="predicted"/>
<sequence>MRITVRIHAILFPMCILSLIYKYHMSTAPHIIEITAPKFSILGPYNTSRIVVVDNYTQLIDIQNFTFKMNPQPCKDYTADLLLVIIISSSLSNQENRMVIRNTWGQNTDSTKVVFLIGETENVTLAQNITNESFLYKDIVQGNFVDSYRNMTYKHVMGLKWVVHHCPTAKYILKTDDDILVNTRAMTRFLTRELSPWGVKDLIACQLCLITKVHRTKSKWIVTFEEYPFSFYPPFCEGWAVLYSQDVVPRLLKAAQTLPFFWVDDVHITGIIAAQIGVQRTPWSSLVMDEVELTKKWFRPYSAKSLFFGHDLTLEEMMEIWNANSA</sequence>